<comment type="caution">
    <text evidence="7">The sequence shown here is derived from an EMBL/GenBank/DDBJ whole genome shotgun (WGS) entry which is preliminary data.</text>
</comment>
<feature type="domain" description="RRM" evidence="6">
    <location>
        <begin position="276"/>
        <end position="354"/>
    </location>
</feature>
<accession>W6UCE4</accession>
<evidence type="ECO:0000256" key="2">
    <source>
        <dbReference type="ARBA" id="ARBA00022737"/>
    </source>
</evidence>
<dbReference type="FunFam" id="3.30.70.330:FF:000080">
    <property type="entry name" value="RNA-binding protein 39 isoform X1"/>
    <property type="match status" value="1"/>
</dbReference>
<sequence>MGKLISVLLHGYCLCTILLILITCEGYKRSMMADEIDVEAMLEAPFEKGNSSVDKSGSSRHRDRSRSRSRDRSRRHRDRSSDRRRDRDEFRSERRRERDRDRRDRDRDRNRDYDRRRDRDYDHPRYERSRRDEFPPEREREDSDDKAPKRFYRNGEPRPRSPELSPEERDARTVFVWQLSARIRQRDLEDFFSSVGKIRDVRLIIDGKTKRSKGIAYVEFREVESAQLALGLTGTKLLGVPIQIQQSHAEKNRAATAGGSAMAAAYGRPVSSRGPMKLYVGSLHFNITEEMLRGIFEPFGKLDDIKLIKDPQTNRSQGYGFVTYSNGDDARKALDQLNGFDLAGRAMKVNYVTERSDYANLSALDNEEADRTGVDLGTTGRLALMAKLAEGTGLEMPKAALAQLQGNPTLGIAGKVSSSSAVAPPVCTQCFMLSNMFDPHVASHTTFEEIKDDVISECSLLGGVLHIFVDQTSAQGNVYVKCPSIAIATQCVNKLHGRYFSGRLVTAAYVPLITYNQLFPDSPLPLQPSVLNIKNHPLAGVEIVDISISLRSKSTKMNLSESQTKKIIESQLCRAAQVIEDVVDQEIAKLEKVDEDELEKIRQRRLAELKEKASKKEEWLANGHGIYSELASEKDFFTICKQSVKVCAHFYRSTTVRCAIFDKHLSLLAPRHLECRFIKVDVEKSPFLVSRLGVRVLPTLILIKEEKVVGRVIGFDDLGGHDDFSTEMLDWRLGVAGVVDYSGDLSQPPDFAKNKKREMPFKRSTKTIRGGNSDESDDDDDE</sequence>
<dbReference type="RefSeq" id="XP_024350126.1">
    <property type="nucleotide sequence ID" value="XM_024495495.1"/>
</dbReference>
<dbReference type="InterPro" id="IPR000504">
    <property type="entry name" value="RRM_dom"/>
</dbReference>
<feature type="compositionally biased region" description="Basic residues" evidence="5">
    <location>
        <begin position="58"/>
        <end position="78"/>
    </location>
</feature>
<dbReference type="EMBL" id="APAU02000053">
    <property type="protein sequence ID" value="EUB58930.1"/>
    <property type="molecule type" value="Genomic_DNA"/>
</dbReference>
<dbReference type="InterPro" id="IPR029123">
    <property type="entry name" value="RBM39_linker"/>
</dbReference>
<keyword evidence="3 4" id="KW-0694">RNA-binding</keyword>
<name>W6UCE4_ECHGR</name>
<keyword evidence="1" id="KW-0597">Phosphoprotein</keyword>
<evidence type="ECO:0000256" key="1">
    <source>
        <dbReference type="ARBA" id="ARBA00022553"/>
    </source>
</evidence>
<dbReference type="OMA" id="DKYSAGH"/>
<dbReference type="CTD" id="36341961"/>
<dbReference type="Gene3D" id="3.40.30.10">
    <property type="entry name" value="Glutaredoxin"/>
    <property type="match status" value="1"/>
</dbReference>
<dbReference type="Proteomes" id="UP000019149">
    <property type="component" value="Unassembled WGS sequence"/>
</dbReference>
<dbReference type="SMART" id="SM00360">
    <property type="entry name" value="RRM"/>
    <property type="match status" value="2"/>
</dbReference>
<feature type="region of interest" description="Disordered" evidence="5">
    <location>
        <begin position="48"/>
        <end position="169"/>
    </location>
</feature>
<keyword evidence="2" id="KW-0677">Repeat</keyword>
<feature type="region of interest" description="Disordered" evidence="5">
    <location>
        <begin position="744"/>
        <end position="782"/>
    </location>
</feature>
<protein>
    <submittedName>
        <fullName evidence="7">RNA-binding protein 39</fullName>
    </submittedName>
</protein>
<feature type="compositionally biased region" description="Basic and acidic residues" evidence="5">
    <location>
        <begin position="79"/>
        <end position="169"/>
    </location>
</feature>
<keyword evidence="8" id="KW-1185">Reference proteome</keyword>
<dbReference type="Pfam" id="PF00085">
    <property type="entry name" value="Thioredoxin"/>
    <property type="match status" value="1"/>
</dbReference>
<dbReference type="CDD" id="cd12285">
    <property type="entry name" value="RRM3_RBM39_like"/>
    <property type="match status" value="1"/>
</dbReference>
<dbReference type="SUPFAM" id="SSF54928">
    <property type="entry name" value="RNA-binding domain, RBD"/>
    <property type="match status" value="2"/>
</dbReference>
<dbReference type="SMART" id="SM00361">
    <property type="entry name" value="RRM_1"/>
    <property type="match status" value="3"/>
</dbReference>
<gene>
    <name evidence="7" type="ORF">EGR_06246</name>
</gene>
<dbReference type="GO" id="GO:0006397">
    <property type="term" value="P:mRNA processing"/>
    <property type="evidence" value="ECO:0007669"/>
    <property type="project" value="InterPro"/>
</dbReference>
<evidence type="ECO:0000256" key="3">
    <source>
        <dbReference type="ARBA" id="ARBA00022884"/>
    </source>
</evidence>
<evidence type="ECO:0000259" key="6">
    <source>
        <dbReference type="PROSITE" id="PS50102"/>
    </source>
</evidence>
<dbReference type="PROSITE" id="PS50102">
    <property type="entry name" value="RRM"/>
    <property type="match status" value="2"/>
</dbReference>
<evidence type="ECO:0000313" key="8">
    <source>
        <dbReference type="Proteomes" id="UP000019149"/>
    </source>
</evidence>
<evidence type="ECO:0000256" key="4">
    <source>
        <dbReference type="PROSITE-ProRule" id="PRU00176"/>
    </source>
</evidence>
<dbReference type="InterPro" id="IPR035979">
    <property type="entry name" value="RBD_domain_sf"/>
</dbReference>
<evidence type="ECO:0000256" key="5">
    <source>
        <dbReference type="SAM" id="MobiDB-lite"/>
    </source>
</evidence>
<feature type="domain" description="RRM" evidence="6">
    <location>
        <begin position="172"/>
        <end position="249"/>
    </location>
</feature>
<dbReference type="NCBIfam" id="TIGR01622">
    <property type="entry name" value="SF-CC1"/>
    <property type="match status" value="1"/>
</dbReference>
<dbReference type="GeneID" id="36341961"/>
<dbReference type="Pfam" id="PF00076">
    <property type="entry name" value="RRM_1"/>
    <property type="match status" value="2"/>
</dbReference>
<dbReference type="CDD" id="cd12283">
    <property type="entry name" value="RRM1_RBM39_like"/>
    <property type="match status" value="1"/>
</dbReference>
<dbReference type="OrthoDB" id="8123449at2759"/>
<evidence type="ECO:0000313" key="7">
    <source>
        <dbReference type="EMBL" id="EUB58930.1"/>
    </source>
</evidence>
<dbReference type="CDD" id="cd12284">
    <property type="entry name" value="RRM2_RBM23_RBM39"/>
    <property type="match status" value="1"/>
</dbReference>
<dbReference type="GO" id="GO:0005634">
    <property type="term" value="C:nucleus"/>
    <property type="evidence" value="ECO:0007669"/>
    <property type="project" value="InterPro"/>
</dbReference>
<dbReference type="InterPro" id="IPR012677">
    <property type="entry name" value="Nucleotide-bd_a/b_plait_sf"/>
</dbReference>
<dbReference type="AlphaFoldDB" id="W6UCE4"/>
<dbReference type="Gene3D" id="3.30.70.330">
    <property type="match status" value="3"/>
</dbReference>
<dbReference type="InterPro" id="IPR003954">
    <property type="entry name" value="RRM_euk-type"/>
</dbReference>
<dbReference type="PANTHER" id="PTHR48036">
    <property type="entry name" value="SPLICING FACTOR (PAD-1), PUTATIVE (AFU_ORTHOLOGUE AFUA_1G15810)-RELATED"/>
    <property type="match status" value="1"/>
</dbReference>
<proteinExistence type="predicted"/>
<dbReference type="GO" id="GO:0003723">
    <property type="term" value="F:RNA binding"/>
    <property type="evidence" value="ECO:0007669"/>
    <property type="project" value="UniProtKB-UniRule"/>
</dbReference>
<dbReference type="InterPro" id="IPR006509">
    <property type="entry name" value="RBM39_SF"/>
</dbReference>
<dbReference type="CDD" id="cd02989">
    <property type="entry name" value="Phd_like_TxnDC9"/>
    <property type="match status" value="1"/>
</dbReference>
<dbReference type="Pfam" id="PF15519">
    <property type="entry name" value="RBM39linker"/>
    <property type="match status" value="1"/>
</dbReference>
<dbReference type="InterPro" id="IPR036249">
    <property type="entry name" value="Thioredoxin-like_sf"/>
</dbReference>
<dbReference type="STRING" id="6210.W6UCE4"/>
<organism evidence="7 8">
    <name type="scientific">Echinococcus granulosus</name>
    <name type="common">Hydatid tapeworm</name>
    <dbReference type="NCBI Taxonomy" id="6210"/>
    <lineage>
        <taxon>Eukaryota</taxon>
        <taxon>Metazoa</taxon>
        <taxon>Spiralia</taxon>
        <taxon>Lophotrochozoa</taxon>
        <taxon>Platyhelminthes</taxon>
        <taxon>Cestoda</taxon>
        <taxon>Eucestoda</taxon>
        <taxon>Cyclophyllidea</taxon>
        <taxon>Taeniidae</taxon>
        <taxon>Echinococcus</taxon>
        <taxon>Echinococcus granulosus group</taxon>
    </lineage>
</organism>
<dbReference type="InterPro" id="IPR013766">
    <property type="entry name" value="Thioredoxin_domain"/>
</dbReference>
<dbReference type="KEGG" id="egl:EGR_06246"/>
<dbReference type="SUPFAM" id="SSF52833">
    <property type="entry name" value="Thioredoxin-like"/>
    <property type="match status" value="1"/>
</dbReference>
<reference evidence="7 8" key="1">
    <citation type="journal article" date="2013" name="Nat. Genet.">
        <title>The genome of the hydatid tapeworm Echinococcus granulosus.</title>
        <authorList>
            <person name="Zheng H."/>
            <person name="Zhang W."/>
            <person name="Zhang L."/>
            <person name="Zhang Z."/>
            <person name="Li J."/>
            <person name="Lu G."/>
            <person name="Zhu Y."/>
            <person name="Wang Y."/>
            <person name="Huang Y."/>
            <person name="Liu J."/>
            <person name="Kang H."/>
            <person name="Chen J."/>
            <person name="Wang L."/>
            <person name="Chen A."/>
            <person name="Yu S."/>
            <person name="Gao Z."/>
            <person name="Jin L."/>
            <person name="Gu W."/>
            <person name="Wang Z."/>
            <person name="Zhao L."/>
            <person name="Shi B."/>
            <person name="Wen H."/>
            <person name="Lin R."/>
            <person name="Jones M.K."/>
            <person name="Brejova B."/>
            <person name="Vinar T."/>
            <person name="Zhao G."/>
            <person name="McManus D.P."/>
            <person name="Chen Z."/>
            <person name="Zhou Y."/>
            <person name="Wang S."/>
        </authorList>
    </citation>
    <scope>NUCLEOTIDE SEQUENCE [LARGE SCALE GENOMIC DNA]</scope>
</reference>